<protein>
    <submittedName>
        <fullName evidence="2">DUF4065 domain-containing protein</fullName>
    </submittedName>
</protein>
<evidence type="ECO:0000313" key="3">
    <source>
        <dbReference type="Proteomes" id="UP000256599"/>
    </source>
</evidence>
<dbReference type="RefSeq" id="WP_104699434.1">
    <property type="nucleotide sequence ID" value="NZ_FZPP01000006.1"/>
</dbReference>
<feature type="domain" description="Antitoxin SocA-like Panacea" evidence="1">
    <location>
        <begin position="30"/>
        <end position="123"/>
    </location>
</feature>
<dbReference type="InterPro" id="IPR025272">
    <property type="entry name" value="SocA_Panacea"/>
</dbReference>
<comment type="caution">
    <text evidence="2">The sequence shown here is derived from an EMBL/GenBank/DDBJ whole genome shotgun (WGS) entry which is preliminary data.</text>
</comment>
<dbReference type="EMBL" id="NXLR01000002">
    <property type="protein sequence ID" value="RDU60740.1"/>
    <property type="molecule type" value="Genomic_DNA"/>
</dbReference>
<evidence type="ECO:0000259" key="1">
    <source>
        <dbReference type="Pfam" id="PF13274"/>
    </source>
</evidence>
<dbReference type="OrthoDB" id="9799173at2"/>
<accession>A0A3D8I6E1</accession>
<reference evidence="2 3" key="1">
    <citation type="submission" date="2018-04" db="EMBL/GenBank/DDBJ databases">
        <title>Novel Campyloabacter and Helicobacter Species and Strains.</title>
        <authorList>
            <person name="Mannion A.J."/>
            <person name="Shen Z."/>
            <person name="Fox J.G."/>
        </authorList>
    </citation>
    <scope>NUCLEOTIDE SEQUENCE [LARGE SCALE GENOMIC DNA]</scope>
    <source>
        <strain evidence="2 3">MIT 98-6070</strain>
    </source>
</reference>
<evidence type="ECO:0000313" key="2">
    <source>
        <dbReference type="EMBL" id="RDU60740.1"/>
    </source>
</evidence>
<keyword evidence="3" id="KW-1185">Reference proteome</keyword>
<dbReference type="Pfam" id="PF13274">
    <property type="entry name" value="SocA_Panacea"/>
    <property type="match status" value="1"/>
</dbReference>
<dbReference type="Proteomes" id="UP000256599">
    <property type="component" value="Unassembled WGS sequence"/>
</dbReference>
<organism evidence="2 3">
    <name type="scientific">Helicobacter marmotae</name>
    <dbReference type="NCBI Taxonomy" id="152490"/>
    <lineage>
        <taxon>Bacteria</taxon>
        <taxon>Pseudomonadati</taxon>
        <taxon>Campylobacterota</taxon>
        <taxon>Epsilonproteobacteria</taxon>
        <taxon>Campylobacterales</taxon>
        <taxon>Helicobacteraceae</taxon>
        <taxon>Helicobacter</taxon>
    </lineage>
</organism>
<sequence>MLKAFDVALYFLFMAKSENMGDTISNLKMQKLLYLAQGHYIAVFDEPLFNDKIEAWRYGPVVKSVYDKFKKYKDLSIDFKELDKFNASLYTQKHLDMLPYVFYKYNISARELVALTHDSGPWKEYYNQYTTQEIPLQAVKAYFKETLEEDAKRYL</sequence>
<name>A0A3D8I6E1_9HELI</name>
<dbReference type="AlphaFoldDB" id="A0A3D8I6E1"/>
<proteinExistence type="predicted"/>
<gene>
    <name evidence="2" type="ORF">CQA63_01870</name>
</gene>